<dbReference type="EMBL" id="GL385397">
    <property type="protein sequence ID" value="EJT75758.1"/>
    <property type="molecule type" value="Genomic_DNA"/>
</dbReference>
<dbReference type="AlphaFoldDB" id="J3NWM6"/>
<feature type="signal peptide" evidence="1">
    <location>
        <begin position="1"/>
        <end position="23"/>
    </location>
</feature>
<evidence type="ECO:0000313" key="2">
    <source>
        <dbReference type="EMBL" id="EJT75758.1"/>
    </source>
</evidence>
<reference evidence="3" key="5">
    <citation type="submission" date="2018-04" db="UniProtKB">
        <authorList>
            <consortium name="EnsemblFungi"/>
        </authorList>
    </citation>
    <scope>IDENTIFICATION</scope>
    <source>
        <strain evidence="3">R3-111a-1</strain>
    </source>
</reference>
<evidence type="ECO:0000313" key="4">
    <source>
        <dbReference type="Proteomes" id="UP000006039"/>
    </source>
</evidence>
<evidence type="ECO:0000313" key="3">
    <source>
        <dbReference type="EnsemblFungi" id="EJT75758"/>
    </source>
</evidence>
<dbReference type="Proteomes" id="UP000006039">
    <property type="component" value="Unassembled WGS sequence"/>
</dbReference>
<name>J3NWM6_GAET3</name>
<dbReference type="eggNOG" id="ENOG502RNC3">
    <property type="taxonomic scope" value="Eukaryota"/>
</dbReference>
<protein>
    <submittedName>
        <fullName evidence="2 3">Uncharacterized protein</fullName>
    </submittedName>
</protein>
<proteinExistence type="predicted"/>
<dbReference type="HOGENOM" id="CLU_844798_0_0_1"/>
<dbReference type="EnsemblFungi" id="EJT75758">
    <property type="protein sequence ID" value="EJT75758"/>
    <property type="gene ID" value="GGTG_05688"/>
</dbReference>
<reference evidence="2" key="2">
    <citation type="submission" date="2010-07" db="EMBL/GenBank/DDBJ databases">
        <authorList>
            <consortium name="The Broad Institute Genome Sequencing Platform"/>
            <consortium name="Broad Institute Genome Sequencing Center for Infectious Disease"/>
            <person name="Ma L.-J."/>
            <person name="Dead R."/>
            <person name="Young S."/>
            <person name="Zeng Q."/>
            <person name="Koehrsen M."/>
            <person name="Alvarado L."/>
            <person name="Berlin A."/>
            <person name="Chapman S.B."/>
            <person name="Chen Z."/>
            <person name="Freedman E."/>
            <person name="Gellesch M."/>
            <person name="Goldberg J."/>
            <person name="Griggs A."/>
            <person name="Gujja S."/>
            <person name="Heilman E.R."/>
            <person name="Heiman D."/>
            <person name="Hepburn T."/>
            <person name="Howarth C."/>
            <person name="Jen D."/>
            <person name="Larson L."/>
            <person name="Mehta T."/>
            <person name="Neiman D."/>
            <person name="Pearson M."/>
            <person name="Roberts A."/>
            <person name="Saif S."/>
            <person name="Shea T."/>
            <person name="Shenoy N."/>
            <person name="Sisk P."/>
            <person name="Stolte C."/>
            <person name="Sykes S."/>
            <person name="Walk T."/>
            <person name="White J."/>
            <person name="Yandava C."/>
            <person name="Haas B."/>
            <person name="Nusbaum C."/>
            <person name="Birren B."/>
        </authorList>
    </citation>
    <scope>NUCLEOTIDE SEQUENCE</scope>
    <source>
        <strain evidence="2">R3-111a-1</strain>
    </source>
</reference>
<keyword evidence="4" id="KW-1185">Reference proteome</keyword>
<gene>
    <name evidence="3" type="primary">20346146</name>
    <name evidence="2" type="ORF">GGTG_05688</name>
</gene>
<reference evidence="3" key="4">
    <citation type="journal article" date="2015" name="G3 (Bethesda)">
        <title>Genome sequences of three phytopathogenic species of the Magnaporthaceae family of fungi.</title>
        <authorList>
            <person name="Okagaki L.H."/>
            <person name="Nunes C.C."/>
            <person name="Sailsbery J."/>
            <person name="Clay B."/>
            <person name="Brown D."/>
            <person name="John T."/>
            <person name="Oh Y."/>
            <person name="Young N."/>
            <person name="Fitzgerald M."/>
            <person name="Haas B.J."/>
            <person name="Zeng Q."/>
            <person name="Young S."/>
            <person name="Adiconis X."/>
            <person name="Fan L."/>
            <person name="Levin J.Z."/>
            <person name="Mitchell T.K."/>
            <person name="Okubara P.A."/>
            <person name="Farman M.L."/>
            <person name="Kohn L.M."/>
            <person name="Birren B."/>
            <person name="Ma L.-J."/>
            <person name="Dean R.A."/>
        </authorList>
    </citation>
    <scope>NUCLEOTIDE SEQUENCE</scope>
    <source>
        <strain evidence="3">R3-111a-1</strain>
    </source>
</reference>
<dbReference type="GeneID" id="20346146"/>
<keyword evidence="1" id="KW-0732">Signal</keyword>
<organism evidence="2">
    <name type="scientific">Gaeumannomyces tritici (strain R3-111a-1)</name>
    <name type="common">Wheat and barley take-all root rot fungus</name>
    <name type="synonym">Gaeumannomyces graminis var. tritici</name>
    <dbReference type="NCBI Taxonomy" id="644352"/>
    <lineage>
        <taxon>Eukaryota</taxon>
        <taxon>Fungi</taxon>
        <taxon>Dikarya</taxon>
        <taxon>Ascomycota</taxon>
        <taxon>Pezizomycotina</taxon>
        <taxon>Sordariomycetes</taxon>
        <taxon>Sordariomycetidae</taxon>
        <taxon>Magnaporthales</taxon>
        <taxon>Magnaporthaceae</taxon>
        <taxon>Gaeumannomyces</taxon>
    </lineage>
</organism>
<feature type="chain" id="PRO_5015094563" evidence="1">
    <location>
        <begin position="24"/>
        <end position="329"/>
    </location>
</feature>
<dbReference type="RefSeq" id="XP_009221758.1">
    <property type="nucleotide sequence ID" value="XM_009223494.1"/>
</dbReference>
<sequence length="329" mass="35531">MQLTQLSLTQVLVASLLVTSAAGAPLPLSGDLAARDDVSGLEARDVDEFQMLETRDPKIGKFFKKAGKALKPLGESVIQTVLPGVEIARRSPEPEPKIGKFFKKAGKALKPLGESVIQTVLPGVEIARRSPEPEPKIGKFFKKAGKALKPLGESVIQTVLPGVEIAKRSPEPEPKIGKFFKNVGQKLKKEGESMKLSGQIALGALGINTRDVDESAALVEARDVDEFQMLETRDPKIGKFFKKAGKALKPLGESVIQTVLPGVEIAKRSPEPEPKIGKFFKNVGQKLKKEGEILKMSGQMALGAVGITARDVDESAAPVEARDFDEHWE</sequence>
<reference evidence="2" key="3">
    <citation type="submission" date="2010-09" db="EMBL/GenBank/DDBJ databases">
        <title>Annotation of Gaeumannomyces graminis var. tritici R3-111a-1.</title>
        <authorList>
            <consortium name="The Broad Institute Genome Sequencing Platform"/>
            <person name="Ma L.-J."/>
            <person name="Dead R."/>
            <person name="Young S.K."/>
            <person name="Zeng Q."/>
            <person name="Gargeya S."/>
            <person name="Fitzgerald M."/>
            <person name="Haas B."/>
            <person name="Abouelleil A."/>
            <person name="Alvarado L."/>
            <person name="Arachchi H.M."/>
            <person name="Berlin A."/>
            <person name="Brown A."/>
            <person name="Chapman S.B."/>
            <person name="Chen Z."/>
            <person name="Dunbar C."/>
            <person name="Freedman E."/>
            <person name="Gearin G."/>
            <person name="Gellesch M."/>
            <person name="Goldberg J."/>
            <person name="Griggs A."/>
            <person name="Gujja S."/>
            <person name="Heiman D."/>
            <person name="Howarth C."/>
            <person name="Larson L."/>
            <person name="Lui A."/>
            <person name="MacDonald P.J.P."/>
            <person name="Mehta T."/>
            <person name="Montmayeur A."/>
            <person name="Murphy C."/>
            <person name="Neiman D."/>
            <person name="Pearson M."/>
            <person name="Priest M."/>
            <person name="Roberts A."/>
            <person name="Saif S."/>
            <person name="Shea T."/>
            <person name="Shenoy N."/>
            <person name="Sisk P."/>
            <person name="Stolte C."/>
            <person name="Sykes S."/>
            <person name="Yandava C."/>
            <person name="Wortman J."/>
            <person name="Nusbaum C."/>
            <person name="Birren B."/>
        </authorList>
    </citation>
    <scope>NUCLEOTIDE SEQUENCE</scope>
    <source>
        <strain evidence="2">R3-111a-1</strain>
    </source>
</reference>
<evidence type="ECO:0000256" key="1">
    <source>
        <dbReference type="SAM" id="SignalP"/>
    </source>
</evidence>
<reference evidence="4" key="1">
    <citation type="submission" date="2010-07" db="EMBL/GenBank/DDBJ databases">
        <title>The genome sequence of Gaeumannomyces graminis var. tritici strain R3-111a-1.</title>
        <authorList>
            <consortium name="The Broad Institute Genome Sequencing Platform"/>
            <person name="Ma L.-J."/>
            <person name="Dead R."/>
            <person name="Young S."/>
            <person name="Zeng Q."/>
            <person name="Koehrsen M."/>
            <person name="Alvarado L."/>
            <person name="Berlin A."/>
            <person name="Chapman S.B."/>
            <person name="Chen Z."/>
            <person name="Freedman E."/>
            <person name="Gellesch M."/>
            <person name="Goldberg J."/>
            <person name="Griggs A."/>
            <person name="Gujja S."/>
            <person name="Heilman E.R."/>
            <person name="Heiman D."/>
            <person name="Hepburn T."/>
            <person name="Howarth C."/>
            <person name="Jen D."/>
            <person name="Larson L."/>
            <person name="Mehta T."/>
            <person name="Neiman D."/>
            <person name="Pearson M."/>
            <person name="Roberts A."/>
            <person name="Saif S."/>
            <person name="Shea T."/>
            <person name="Shenoy N."/>
            <person name="Sisk P."/>
            <person name="Stolte C."/>
            <person name="Sykes S."/>
            <person name="Walk T."/>
            <person name="White J."/>
            <person name="Yandava C."/>
            <person name="Haas B."/>
            <person name="Nusbaum C."/>
            <person name="Birren B."/>
        </authorList>
    </citation>
    <scope>NUCLEOTIDE SEQUENCE [LARGE SCALE GENOMIC DNA]</scope>
    <source>
        <strain evidence="4">R3-111a-1</strain>
    </source>
</reference>
<accession>J3NWM6</accession>
<dbReference type="VEuPathDB" id="FungiDB:GGTG_05688"/>